<gene>
    <name evidence="2" type="ORF">SAMN04488508_101930</name>
</gene>
<dbReference type="InterPro" id="IPR025364">
    <property type="entry name" value="DUF4268"/>
</dbReference>
<keyword evidence="3" id="KW-1185">Reference proteome</keyword>
<feature type="domain" description="DUF4268" evidence="1">
    <location>
        <begin position="10"/>
        <end position="137"/>
    </location>
</feature>
<dbReference type="OrthoDB" id="1467516at2"/>
<sequence length="142" mass="17322">MFSKEESKRIRQEFWTSFGKAYPRKWLLYNTKIKDVSLKFTFTTKKAEVSIDIEPWDDLIREYYYDKLVSLKNLLTTDYIADIIYDPTYELDNGKIISRVYCQLHEVSIHNKNSWQQTMEFLYTKMDLLETFFIEYKDFIKD</sequence>
<dbReference type="EMBL" id="FQYP01000001">
    <property type="protein sequence ID" value="SHI50356.1"/>
    <property type="molecule type" value="Genomic_DNA"/>
</dbReference>
<dbReference type="Pfam" id="PF14088">
    <property type="entry name" value="DUF4268"/>
    <property type="match status" value="1"/>
</dbReference>
<reference evidence="3" key="1">
    <citation type="submission" date="2016-11" db="EMBL/GenBank/DDBJ databases">
        <authorList>
            <person name="Varghese N."/>
            <person name="Submissions S."/>
        </authorList>
    </citation>
    <scope>NUCLEOTIDE SEQUENCE [LARGE SCALE GENOMIC DNA]</scope>
    <source>
        <strain evidence="3">DSM 22623</strain>
    </source>
</reference>
<dbReference type="STRING" id="570521.SAMN04488508_101930"/>
<dbReference type="Proteomes" id="UP000184432">
    <property type="component" value="Unassembled WGS sequence"/>
</dbReference>
<evidence type="ECO:0000313" key="3">
    <source>
        <dbReference type="Proteomes" id="UP000184432"/>
    </source>
</evidence>
<proteinExistence type="predicted"/>
<organism evidence="2 3">
    <name type="scientific">Aquimarina spongiae</name>
    <dbReference type="NCBI Taxonomy" id="570521"/>
    <lineage>
        <taxon>Bacteria</taxon>
        <taxon>Pseudomonadati</taxon>
        <taxon>Bacteroidota</taxon>
        <taxon>Flavobacteriia</taxon>
        <taxon>Flavobacteriales</taxon>
        <taxon>Flavobacteriaceae</taxon>
        <taxon>Aquimarina</taxon>
    </lineage>
</organism>
<protein>
    <recommendedName>
        <fullName evidence="1">DUF4268 domain-containing protein</fullName>
    </recommendedName>
</protein>
<dbReference type="RefSeq" id="WP_073314338.1">
    <property type="nucleotide sequence ID" value="NZ_FQYP01000001.1"/>
</dbReference>
<dbReference type="AlphaFoldDB" id="A0A1M6BNX1"/>
<evidence type="ECO:0000259" key="1">
    <source>
        <dbReference type="Pfam" id="PF14088"/>
    </source>
</evidence>
<accession>A0A1M6BNX1</accession>
<name>A0A1M6BNX1_9FLAO</name>
<evidence type="ECO:0000313" key="2">
    <source>
        <dbReference type="EMBL" id="SHI50356.1"/>
    </source>
</evidence>